<evidence type="ECO:0000313" key="1">
    <source>
        <dbReference type="EMBL" id="KAK7483188.1"/>
    </source>
</evidence>
<organism evidence="1 2">
    <name type="scientific">Batillaria attramentaria</name>
    <dbReference type="NCBI Taxonomy" id="370345"/>
    <lineage>
        <taxon>Eukaryota</taxon>
        <taxon>Metazoa</taxon>
        <taxon>Spiralia</taxon>
        <taxon>Lophotrochozoa</taxon>
        <taxon>Mollusca</taxon>
        <taxon>Gastropoda</taxon>
        <taxon>Caenogastropoda</taxon>
        <taxon>Sorbeoconcha</taxon>
        <taxon>Cerithioidea</taxon>
        <taxon>Batillariidae</taxon>
        <taxon>Batillaria</taxon>
    </lineage>
</organism>
<proteinExistence type="predicted"/>
<name>A0ABD0K7Z4_9CAEN</name>
<protein>
    <submittedName>
        <fullName evidence="1">Uncharacterized protein</fullName>
    </submittedName>
</protein>
<dbReference type="AlphaFoldDB" id="A0ABD0K7Z4"/>
<gene>
    <name evidence="1" type="ORF">BaRGS_00025592</name>
</gene>
<comment type="caution">
    <text evidence="1">The sequence shown here is derived from an EMBL/GenBank/DDBJ whole genome shotgun (WGS) entry which is preliminary data.</text>
</comment>
<dbReference type="Proteomes" id="UP001519460">
    <property type="component" value="Unassembled WGS sequence"/>
</dbReference>
<evidence type="ECO:0000313" key="2">
    <source>
        <dbReference type="Proteomes" id="UP001519460"/>
    </source>
</evidence>
<reference evidence="1 2" key="1">
    <citation type="journal article" date="2023" name="Sci. Data">
        <title>Genome assembly of the Korean intertidal mud-creeper Batillaria attramentaria.</title>
        <authorList>
            <person name="Patra A.K."/>
            <person name="Ho P.T."/>
            <person name="Jun S."/>
            <person name="Lee S.J."/>
            <person name="Kim Y."/>
            <person name="Won Y.J."/>
        </authorList>
    </citation>
    <scope>NUCLEOTIDE SEQUENCE [LARGE SCALE GENOMIC DNA]</scope>
    <source>
        <strain evidence="1">Wonlab-2016</strain>
    </source>
</reference>
<feature type="non-terminal residue" evidence="1">
    <location>
        <position position="57"/>
    </location>
</feature>
<keyword evidence="2" id="KW-1185">Reference proteome</keyword>
<dbReference type="EMBL" id="JACVVK020000231">
    <property type="protein sequence ID" value="KAK7483188.1"/>
    <property type="molecule type" value="Genomic_DNA"/>
</dbReference>
<sequence>MHKEFTPTLLYDQNTLSFSEQISSVCKAITNLCPQDCFHVQISFLVNSNGGWERLES</sequence>
<accession>A0ABD0K7Z4</accession>